<dbReference type="PANTHER" id="PTHR21013:SF10">
    <property type="entry name" value="ATP SYNTHASE MITOCHONDRIAL F1 COMPLEX ASSEMBLY FACTOR 2"/>
    <property type="match status" value="1"/>
</dbReference>
<gene>
    <name evidence="4" type="ORF">NIG5292_01646</name>
</gene>
<dbReference type="PANTHER" id="PTHR21013">
    <property type="entry name" value="ATP SYNTHASE MITOCHONDRIAL F1 COMPLEX ASSEMBLY FACTOR 2/ATP12 PROTEIN, MITOCHONDRIAL PRECURSOR"/>
    <property type="match status" value="1"/>
</dbReference>
<protein>
    <submittedName>
        <fullName evidence="4">ATP12 chaperone protein</fullName>
    </submittedName>
</protein>
<dbReference type="InterPro" id="IPR023335">
    <property type="entry name" value="ATP12_ortho_dom_sf"/>
</dbReference>
<dbReference type="Pfam" id="PF07542">
    <property type="entry name" value="ATP12"/>
    <property type="match status" value="1"/>
</dbReference>
<proteinExistence type="inferred from homology"/>
<dbReference type="OrthoDB" id="9797825at2"/>
<keyword evidence="5" id="KW-1185">Reference proteome</keyword>
<name>A0A0U1NLJ2_9RHOB</name>
<dbReference type="Gene3D" id="3.30.2180.10">
    <property type="entry name" value="ATP12-like"/>
    <property type="match status" value="1"/>
</dbReference>
<evidence type="ECO:0000256" key="3">
    <source>
        <dbReference type="ARBA" id="ARBA00023186"/>
    </source>
</evidence>
<evidence type="ECO:0000256" key="2">
    <source>
        <dbReference type="ARBA" id="ARBA00022946"/>
    </source>
</evidence>
<dbReference type="EMBL" id="CVQV01000007">
    <property type="protein sequence ID" value="CRK75595.1"/>
    <property type="molecule type" value="Genomic_DNA"/>
</dbReference>
<accession>A0A0U1NLJ2</accession>
<organism evidence="4 5">
    <name type="scientific">Nereida ignava</name>
    <dbReference type="NCBI Taxonomy" id="282199"/>
    <lineage>
        <taxon>Bacteria</taxon>
        <taxon>Pseudomonadati</taxon>
        <taxon>Pseudomonadota</taxon>
        <taxon>Alphaproteobacteria</taxon>
        <taxon>Rhodobacterales</taxon>
        <taxon>Roseobacteraceae</taxon>
        <taxon>Nereida</taxon>
    </lineage>
</organism>
<evidence type="ECO:0000313" key="5">
    <source>
        <dbReference type="Proteomes" id="UP000048949"/>
    </source>
</evidence>
<dbReference type="Gene3D" id="1.10.3580.10">
    <property type="entry name" value="ATP12 ATPase"/>
    <property type="match status" value="1"/>
</dbReference>
<keyword evidence="3" id="KW-0143">Chaperone</keyword>
<dbReference type="STRING" id="282199.GCA_001049735_01645"/>
<keyword evidence="2" id="KW-0809">Transit peptide</keyword>
<evidence type="ECO:0000256" key="1">
    <source>
        <dbReference type="ARBA" id="ARBA00008231"/>
    </source>
</evidence>
<dbReference type="GO" id="GO:0043461">
    <property type="term" value="P:proton-transporting ATP synthase complex assembly"/>
    <property type="evidence" value="ECO:0007669"/>
    <property type="project" value="InterPro"/>
</dbReference>
<sequence>MSEWKNKRFWTDVDVAPVDAGFEVHLDGRQVKTPLKNVLCVPSRPLADAIAGEWRAQSDEIDPLSMPATRYANAAIEKVTPQKSNVADMLASYGETDLLCYRALQPDELIARQAAAWDPMLDWADQTFAARLNTGNGVMFVEQDPTSLANLSAAVHALSVFEVAALHDLVCISGSLVLGLAAARGSHPLDTLWAWSRIDEEWQIEQWGRDEEADALMESKRLAFENAAQFFAWVKN</sequence>
<comment type="similarity">
    <text evidence="1">Belongs to the ATP12 family.</text>
</comment>
<dbReference type="InterPro" id="IPR011419">
    <property type="entry name" value="ATP12_ATP_synth-F1-assembly"/>
</dbReference>
<dbReference type="Proteomes" id="UP000048949">
    <property type="component" value="Unassembled WGS sequence"/>
</dbReference>
<evidence type="ECO:0000313" key="4">
    <source>
        <dbReference type="EMBL" id="CRK75595.1"/>
    </source>
</evidence>
<reference evidence="4 5" key="1">
    <citation type="submission" date="2015-04" db="EMBL/GenBank/DDBJ databases">
        <authorList>
            <person name="Syromyatnikov M.Y."/>
            <person name="Popov V.N."/>
        </authorList>
    </citation>
    <scope>NUCLEOTIDE SEQUENCE [LARGE SCALE GENOMIC DNA]</scope>
    <source>
        <strain evidence="4 5">CECT 5292</strain>
    </source>
</reference>
<dbReference type="RefSeq" id="WP_048599022.1">
    <property type="nucleotide sequence ID" value="NZ_CBFHGK010000014.1"/>
</dbReference>
<dbReference type="InterPro" id="IPR042272">
    <property type="entry name" value="ATP12_ATP_synth-F1-assembly_N"/>
</dbReference>
<dbReference type="AlphaFoldDB" id="A0A0U1NLJ2"/>
<dbReference type="SUPFAM" id="SSF160909">
    <property type="entry name" value="ATP12-like"/>
    <property type="match status" value="1"/>
</dbReference>